<sequence>MSFNIARSGLNAITEQLTAVSNNIANVNTTGYKSMRAELASMYAEKQPLGVGVTGITQSISRQGAITASANSLDMAISGNGFFVVRDDAGNTAYTRAGYFNTDAAGNLINNLGMYVQGYPVGANGALQIGTVGNLTISSGTIPAKATSTLDFTANLNANETVPTIDPFDPSNSDTYNHTYTTQVYDSLGREHTLSQYFVKTDDNTWEVHYYLDNAKIADTPQKMEFTTQGVLKTPLAPIALTADVPGADKLNIALDYTGTTQYGSDFAVSRSKGNGYESGKRTGVAIEEDGSIYATFSNGERLLQGQVVLASFENPNGLSSQNGTTWAQTSKSGAPLIGVAGSGLLGSIKSGSTEGSNVDLTLELVSLMEFQRNYQANTKVISTNDNMTSALLQAV</sequence>
<evidence type="ECO:0000256" key="1">
    <source>
        <dbReference type="ARBA" id="ARBA00004117"/>
    </source>
</evidence>
<dbReference type="PANTHER" id="PTHR30435">
    <property type="entry name" value="FLAGELLAR PROTEIN"/>
    <property type="match status" value="1"/>
</dbReference>
<evidence type="ECO:0000313" key="11">
    <source>
        <dbReference type="Proteomes" id="UP000019030"/>
    </source>
</evidence>
<name>W0LBM8_9GAMM</name>
<keyword evidence="10" id="KW-0966">Cell projection</keyword>
<dbReference type="OrthoDB" id="8578401at2"/>
<feature type="domain" description="Flagellar basal body rod protein N-terminal" evidence="6">
    <location>
        <begin position="3"/>
        <end position="33"/>
    </location>
</feature>
<dbReference type="Proteomes" id="UP000019030">
    <property type="component" value="Chromosome"/>
</dbReference>
<proteinExistence type="inferred from homology"/>
<dbReference type="GO" id="GO:0071978">
    <property type="term" value="P:bacterial-type flagellum-dependent swarming motility"/>
    <property type="evidence" value="ECO:0007669"/>
    <property type="project" value="TreeGrafter"/>
</dbReference>
<dbReference type="GO" id="GO:0009425">
    <property type="term" value="C:bacterial-type flagellum basal body"/>
    <property type="evidence" value="ECO:0007669"/>
    <property type="project" value="UniProtKB-SubCell"/>
</dbReference>
<dbReference type="InterPro" id="IPR020013">
    <property type="entry name" value="Flagellar_FlgE/F/G"/>
</dbReference>
<evidence type="ECO:0000256" key="3">
    <source>
        <dbReference type="ARBA" id="ARBA00019015"/>
    </source>
</evidence>
<dbReference type="InterPro" id="IPR001444">
    <property type="entry name" value="Flag_bb_rod_N"/>
</dbReference>
<dbReference type="PATRIC" id="fig|1441930.4.peg.1710"/>
<dbReference type="GO" id="GO:0005829">
    <property type="term" value="C:cytosol"/>
    <property type="evidence" value="ECO:0007669"/>
    <property type="project" value="TreeGrafter"/>
</dbReference>
<dbReference type="eggNOG" id="COG1749">
    <property type="taxonomic scope" value="Bacteria"/>
</dbReference>
<dbReference type="Gene3D" id="2.60.98.20">
    <property type="entry name" value="Flagellar hook protein FlgE"/>
    <property type="match status" value="1"/>
</dbReference>
<dbReference type="InterPro" id="IPR037925">
    <property type="entry name" value="FlgE/F/G-like"/>
</dbReference>
<evidence type="ECO:0000259" key="9">
    <source>
        <dbReference type="Pfam" id="PF22692"/>
    </source>
</evidence>
<feature type="domain" description="Flagellar hook protein FlgE D2" evidence="8">
    <location>
        <begin position="155"/>
        <end position="277"/>
    </location>
</feature>
<accession>W0LBM8</accession>
<dbReference type="Pfam" id="PF22692">
    <property type="entry name" value="LlgE_F_G_D1"/>
    <property type="match status" value="1"/>
</dbReference>
<comment type="function">
    <text evidence="5">A flexible structure which links the flagellar filament to the drive apparatus in the basal body.</text>
</comment>
<reference evidence="10 11" key="2">
    <citation type="submission" date="2015-03" db="EMBL/GenBank/DDBJ databases">
        <authorList>
            <person name="Chan K.-G."/>
        </authorList>
    </citation>
    <scope>NUCLEOTIDE SEQUENCE [LARGE SCALE GENOMIC DNA]</scope>
    <source>
        <strain evidence="10 11">RB-25</strain>
    </source>
</reference>
<dbReference type="AlphaFoldDB" id="W0LBM8"/>
<dbReference type="GO" id="GO:0009424">
    <property type="term" value="C:bacterial-type flagellum hook"/>
    <property type="evidence" value="ECO:0007669"/>
    <property type="project" value="TreeGrafter"/>
</dbReference>
<organism evidence="10 11">
    <name type="scientific">Chania multitudinisentens RB-25</name>
    <dbReference type="NCBI Taxonomy" id="1441930"/>
    <lineage>
        <taxon>Bacteria</taxon>
        <taxon>Pseudomonadati</taxon>
        <taxon>Pseudomonadota</taxon>
        <taxon>Gammaproteobacteria</taxon>
        <taxon>Enterobacterales</taxon>
        <taxon>Yersiniaceae</taxon>
        <taxon>Chania</taxon>
    </lineage>
</organism>
<keyword evidence="10" id="KW-0282">Flagellum</keyword>
<dbReference type="InterPro" id="IPR053967">
    <property type="entry name" value="LlgE_F_G-like_D1"/>
</dbReference>
<dbReference type="NCBIfam" id="NF004238">
    <property type="entry name" value="PRK05682.1-1"/>
    <property type="match status" value="1"/>
</dbReference>
<keyword evidence="4 5" id="KW-0975">Bacterial flagellum</keyword>
<dbReference type="NCBIfam" id="TIGR03506">
    <property type="entry name" value="FlgEFG_subfam"/>
    <property type="match status" value="1"/>
</dbReference>
<dbReference type="PROSITE" id="PS00588">
    <property type="entry name" value="FLAGELLA_BB_ROD"/>
    <property type="match status" value="1"/>
</dbReference>
<gene>
    <name evidence="10" type="primary">flgE</name>
    <name evidence="10" type="ORF">Z042_08590</name>
</gene>
<evidence type="ECO:0000256" key="2">
    <source>
        <dbReference type="ARBA" id="ARBA00009677"/>
    </source>
</evidence>
<dbReference type="InterPro" id="IPR011491">
    <property type="entry name" value="FlgE_D2"/>
</dbReference>
<dbReference type="HOGENOM" id="CLU_013687_2_0_6"/>
<dbReference type="Pfam" id="PF00460">
    <property type="entry name" value="Flg_bb_rod"/>
    <property type="match status" value="1"/>
</dbReference>
<comment type="subcellular location">
    <subcellularLocation>
        <location evidence="1 5">Bacterial flagellum basal body</location>
    </subcellularLocation>
</comment>
<feature type="domain" description="Flagellar basal-body/hook protein C-terminal" evidence="7">
    <location>
        <begin position="351"/>
        <end position="394"/>
    </location>
</feature>
<feature type="domain" description="Flagellar hook protein FlgE/F/G-like D1" evidence="9">
    <location>
        <begin position="76"/>
        <end position="139"/>
    </location>
</feature>
<dbReference type="PANTHER" id="PTHR30435:SF1">
    <property type="entry name" value="FLAGELLAR HOOK PROTEIN FLGE"/>
    <property type="match status" value="1"/>
</dbReference>
<dbReference type="NCBIfam" id="NF005286">
    <property type="entry name" value="PRK06803.1"/>
    <property type="match status" value="1"/>
</dbReference>
<evidence type="ECO:0000256" key="5">
    <source>
        <dbReference type="RuleBase" id="RU362116"/>
    </source>
</evidence>
<keyword evidence="11" id="KW-1185">Reference proteome</keyword>
<keyword evidence="10" id="KW-0969">Cilium</keyword>
<evidence type="ECO:0000259" key="8">
    <source>
        <dbReference type="Pfam" id="PF07559"/>
    </source>
</evidence>
<evidence type="ECO:0000259" key="7">
    <source>
        <dbReference type="Pfam" id="PF06429"/>
    </source>
</evidence>
<evidence type="ECO:0000313" key="10">
    <source>
        <dbReference type="EMBL" id="AHG19672.1"/>
    </source>
</evidence>
<protein>
    <recommendedName>
        <fullName evidence="3 5">Flagellar hook protein FlgE</fullName>
    </recommendedName>
</protein>
<dbReference type="STRING" id="1441930.Z042_08590"/>
<dbReference type="EMBL" id="CP007044">
    <property type="protein sequence ID" value="AHG19672.1"/>
    <property type="molecule type" value="Genomic_DNA"/>
</dbReference>
<dbReference type="InterPro" id="IPR019776">
    <property type="entry name" value="Flagellar_basal_body_rod_CS"/>
</dbReference>
<comment type="similarity">
    <text evidence="2 5">Belongs to the flagella basal body rod proteins family.</text>
</comment>
<dbReference type="InterPro" id="IPR037058">
    <property type="entry name" value="Falgellar_hook_FlgE_sf"/>
</dbReference>
<dbReference type="RefSeq" id="WP_024911200.1">
    <property type="nucleotide sequence ID" value="NZ_CP007044.2"/>
</dbReference>
<reference evidence="10 11" key="1">
    <citation type="submission" date="2014-01" db="EMBL/GenBank/DDBJ databases">
        <title>Isolation of Serratia multitudinisentens RB-25 from Ex-Landfill site.</title>
        <authorList>
            <person name="Robson E.H.J."/>
        </authorList>
    </citation>
    <scope>NUCLEOTIDE SEQUENCE [LARGE SCALE GENOMIC DNA]</scope>
    <source>
        <strain evidence="10 11">RB-25</strain>
    </source>
</reference>
<evidence type="ECO:0000259" key="6">
    <source>
        <dbReference type="Pfam" id="PF00460"/>
    </source>
</evidence>
<dbReference type="InterPro" id="IPR010930">
    <property type="entry name" value="Flg_bb/hook_C_dom"/>
</dbReference>
<dbReference type="Pfam" id="PF06429">
    <property type="entry name" value="Flg_bbr_C"/>
    <property type="match status" value="1"/>
</dbReference>
<dbReference type="Pfam" id="PF07559">
    <property type="entry name" value="FlgE_D2"/>
    <property type="match status" value="1"/>
</dbReference>
<evidence type="ECO:0000256" key="4">
    <source>
        <dbReference type="ARBA" id="ARBA00023143"/>
    </source>
</evidence>
<dbReference type="SUPFAM" id="SSF117143">
    <property type="entry name" value="Flagellar hook protein flgE"/>
    <property type="match status" value="1"/>
</dbReference>
<dbReference type="KEGG" id="sfo:Z042_08590"/>